<dbReference type="EMBL" id="OGVC01000005">
    <property type="protein sequence ID" value="SPC37077.1"/>
    <property type="molecule type" value="Genomic_DNA"/>
</dbReference>
<dbReference type="RefSeq" id="WP_106483047.1">
    <property type="nucleotide sequence ID" value="NZ_LT984417.1"/>
</dbReference>
<comment type="caution">
    <text evidence="2">The sequence shown here is derived from an EMBL/GenBank/DDBJ whole genome shotgun (WGS) entry which is preliminary data.</text>
</comment>
<dbReference type="GO" id="GO:0016787">
    <property type="term" value="F:hydrolase activity"/>
    <property type="evidence" value="ECO:0007669"/>
    <property type="project" value="InterPro"/>
</dbReference>
<dbReference type="Proteomes" id="UP000238739">
    <property type="component" value="Unassembled WGS sequence"/>
</dbReference>
<dbReference type="AlphaFoldDB" id="A0A2N9DU10"/>
<protein>
    <submittedName>
        <fullName evidence="2">Phosphoesterase</fullName>
    </submittedName>
</protein>
<keyword evidence="3" id="KW-1185">Reference proteome</keyword>
<evidence type="ECO:0000313" key="3">
    <source>
        <dbReference type="Proteomes" id="UP000238739"/>
    </source>
</evidence>
<dbReference type="InterPro" id="IPR029052">
    <property type="entry name" value="Metallo-depent_PP-like"/>
</dbReference>
<gene>
    <name evidence="2" type="ORF">LFUMFP_130166</name>
</gene>
<dbReference type="InterPro" id="IPR004843">
    <property type="entry name" value="Calcineurin-like_PHP"/>
</dbReference>
<proteinExistence type="predicted"/>
<dbReference type="Pfam" id="PF00149">
    <property type="entry name" value="Metallophos"/>
    <property type="match status" value="1"/>
</dbReference>
<sequence length="203" mass="23249">MLYFTADTHFFHEALLGDNDFAPRLFTSVDQMNQTIITNWNQRVQATDRVYLLGDIAFVPNKPTAFAQVNQLLTQLNGQLIMIKGNHDNRAFLKYLAQHNQPLSDGRLHYQFESVGVLIKVNHHQYFLTHYPLLLGRVKQTFNLHGHIHHSMLPIAENINVGLDAPERDLLPKSPAFGTPLSVAEIELIFERKQAVLAQDEQR</sequence>
<reference evidence="2" key="1">
    <citation type="submission" date="2018-01" db="EMBL/GenBank/DDBJ databases">
        <authorList>
            <person name="Chaillou S."/>
        </authorList>
    </citation>
    <scope>NUCLEOTIDE SEQUENCE [LARGE SCALE GENOMIC DNA]</scope>
    <source>
        <strain evidence="2">MFPC41A2801</strain>
    </source>
</reference>
<organism evidence="2 3">
    <name type="scientific">Latilactobacillus fuchuensis</name>
    <dbReference type="NCBI Taxonomy" id="164393"/>
    <lineage>
        <taxon>Bacteria</taxon>
        <taxon>Bacillati</taxon>
        <taxon>Bacillota</taxon>
        <taxon>Bacilli</taxon>
        <taxon>Lactobacillales</taxon>
        <taxon>Lactobacillaceae</taxon>
        <taxon>Latilactobacillus</taxon>
    </lineage>
</organism>
<evidence type="ECO:0000259" key="1">
    <source>
        <dbReference type="Pfam" id="PF00149"/>
    </source>
</evidence>
<dbReference type="SUPFAM" id="SSF56300">
    <property type="entry name" value="Metallo-dependent phosphatases"/>
    <property type="match status" value="1"/>
</dbReference>
<accession>A0A2N9DU10</accession>
<dbReference type="Gene3D" id="3.60.21.10">
    <property type="match status" value="1"/>
</dbReference>
<feature type="domain" description="Calcineurin-like phosphoesterase" evidence="1">
    <location>
        <begin position="3"/>
        <end position="149"/>
    </location>
</feature>
<name>A0A2N9DU10_9LACO</name>
<evidence type="ECO:0000313" key="2">
    <source>
        <dbReference type="EMBL" id="SPC37077.1"/>
    </source>
</evidence>